<comment type="caution">
    <text evidence="2">The sequence shown here is derived from an EMBL/GenBank/DDBJ whole genome shotgun (WGS) entry which is preliminary data.</text>
</comment>
<organism evidence="2 3">
    <name type="scientific">Venturia inaequalis</name>
    <name type="common">Apple scab fungus</name>
    <dbReference type="NCBI Taxonomy" id="5025"/>
    <lineage>
        <taxon>Eukaryota</taxon>
        <taxon>Fungi</taxon>
        <taxon>Dikarya</taxon>
        <taxon>Ascomycota</taxon>
        <taxon>Pezizomycotina</taxon>
        <taxon>Dothideomycetes</taxon>
        <taxon>Pleosporomycetidae</taxon>
        <taxon>Venturiales</taxon>
        <taxon>Venturiaceae</taxon>
        <taxon>Venturia</taxon>
    </lineage>
</organism>
<dbReference type="EMBL" id="WNWQ01000136">
    <property type="protein sequence ID" value="KAE9977225.1"/>
    <property type="molecule type" value="Genomic_DNA"/>
</dbReference>
<name>A0A8H3UVQ3_VENIN</name>
<dbReference type="Proteomes" id="UP000433883">
    <property type="component" value="Unassembled WGS sequence"/>
</dbReference>
<proteinExistence type="predicted"/>
<dbReference type="CDD" id="cd09917">
    <property type="entry name" value="F-box_SF"/>
    <property type="match status" value="1"/>
</dbReference>
<dbReference type="AlphaFoldDB" id="A0A8H3UVQ3"/>
<dbReference type="InterPro" id="IPR036047">
    <property type="entry name" value="F-box-like_dom_sf"/>
</dbReference>
<dbReference type="InterPro" id="IPR001810">
    <property type="entry name" value="F-box_dom"/>
</dbReference>
<reference evidence="2 3" key="1">
    <citation type="submission" date="2019-11" db="EMBL/GenBank/DDBJ databases">
        <title>Venturia inaequalis Genome Resource.</title>
        <authorList>
            <person name="Lichtner F.J."/>
        </authorList>
    </citation>
    <scope>NUCLEOTIDE SEQUENCE [LARGE SCALE GENOMIC DNA]</scope>
    <source>
        <strain evidence="2">Bline_iso_100314</strain>
    </source>
</reference>
<gene>
    <name evidence="2" type="ORF">BLS_001556</name>
</gene>
<evidence type="ECO:0000259" key="1">
    <source>
        <dbReference type="Pfam" id="PF12937"/>
    </source>
</evidence>
<dbReference type="Pfam" id="PF12937">
    <property type="entry name" value="F-box-like"/>
    <property type="match status" value="1"/>
</dbReference>
<feature type="domain" description="F-box" evidence="1">
    <location>
        <begin position="100"/>
        <end position="153"/>
    </location>
</feature>
<accession>A0A8H3UVQ3</accession>
<evidence type="ECO:0000313" key="3">
    <source>
        <dbReference type="Proteomes" id="UP000433883"/>
    </source>
</evidence>
<evidence type="ECO:0000313" key="2">
    <source>
        <dbReference type="EMBL" id="KAE9977225.1"/>
    </source>
</evidence>
<sequence length="466" mass="52563">MMKTKARQDDEERSRWIGKKLSKLRGLKVAMTDGTTKVNHIGTGANSAGTSTQLRDEVVKAVLQGLLKVTSPSLVLNCTLVCKQWARVGKGVLQQANPFRRLPEEILVEIFERIKFSSGGTQEAITADIASCARTCQQWKRIASPLLYEHFVLNVNYHYTATKEYKFDPPFKLWWWQPFQIPTVASTWMHTLTVELHFNEAGAADRRITLIGFITSLPSLTTLSIRAAPLMQQHYISRAQLALIIDAIPPTVTNFELDTKGRDASSSLVRKDYLLCEALNKLLPQLRHLRLRMGIMCPLFITTSGTTADTKYPNLKSCTIFLLTRDLCRPAACCRPHQWSLENRPNDKLIARLSEKIDARCFPKLKRMIWAHPERITHAAGPVYGQGSLDGSVEVKRWSDATRLWAIEKFDIMETLSVESRYSFSRRNGPPADKARAGVNSLEAEEWIEGDAAWLSSANGARRPPK</sequence>
<dbReference type="SUPFAM" id="SSF81383">
    <property type="entry name" value="F-box domain"/>
    <property type="match status" value="1"/>
</dbReference>
<dbReference type="Gene3D" id="1.20.1280.50">
    <property type="match status" value="1"/>
</dbReference>
<protein>
    <recommendedName>
        <fullName evidence="1">F-box domain-containing protein</fullName>
    </recommendedName>
</protein>